<dbReference type="eggNOG" id="COG4067">
    <property type="taxonomic scope" value="Bacteria"/>
</dbReference>
<dbReference type="Gene3D" id="2.40.70.10">
    <property type="entry name" value="Acid Proteases"/>
    <property type="match status" value="1"/>
</dbReference>
<dbReference type="PANTHER" id="PTHR38037">
    <property type="entry name" value="ZN_PROTEASE DOMAIN-CONTAINING PROTEIN"/>
    <property type="match status" value="1"/>
</dbReference>
<dbReference type="InterPro" id="IPR008503">
    <property type="entry name" value="Asp_endopeptidase"/>
</dbReference>
<dbReference type="SUPFAM" id="SSF50630">
    <property type="entry name" value="Acid proteases"/>
    <property type="match status" value="1"/>
</dbReference>
<proteinExistence type="predicted"/>
<sequence>MKLKKMMKNFVFILLGIAVSTLISTHFVKDKSVYGYIEPVTLLPDAIPVMAKLDTGAVTASISAKDIHIYKKNDKEYVKFEVSHPDIQQAPVYNLPVVGFSKIKNRASEGTMEEGELESYDLRPIVKMSIYFDGEPHNVKVNLIDRSHFSTPMLLGRKILEKLNVVVDGAIENSI</sequence>
<dbReference type="EMBL" id="FSRO01000001">
    <property type="protein sequence ID" value="SIO39903.1"/>
    <property type="molecule type" value="Genomic_DNA"/>
</dbReference>
<organism evidence="2 3">
    <name type="scientific">Nitrosomonas cryotolerans ATCC 49181</name>
    <dbReference type="NCBI Taxonomy" id="1131553"/>
    <lineage>
        <taxon>Bacteria</taxon>
        <taxon>Pseudomonadati</taxon>
        <taxon>Pseudomonadota</taxon>
        <taxon>Betaproteobacteria</taxon>
        <taxon>Nitrosomonadales</taxon>
        <taxon>Nitrosomonadaceae</taxon>
        <taxon>Nitrosomonas</taxon>
    </lineage>
</organism>
<dbReference type="Proteomes" id="UP000185062">
    <property type="component" value="Unassembled WGS sequence"/>
</dbReference>
<keyword evidence="3" id="KW-1185">Reference proteome</keyword>
<protein>
    <submittedName>
        <fullName evidence="2">Uncharacterized conserved protein</fullName>
    </submittedName>
</protein>
<dbReference type="Pfam" id="PF05618">
    <property type="entry name" value="Zn_protease"/>
    <property type="match status" value="1"/>
</dbReference>
<dbReference type="PANTHER" id="PTHR38037:SF2">
    <property type="entry name" value="ATP-DEPENDENT ZINC PROTEASE DOMAIN-CONTAINING PROTEIN-RELATED"/>
    <property type="match status" value="1"/>
</dbReference>
<gene>
    <name evidence="2" type="ORF">SAMN02743940_2348</name>
</gene>
<dbReference type="InterPro" id="IPR021109">
    <property type="entry name" value="Peptidase_aspartic_dom_sf"/>
</dbReference>
<dbReference type="RefSeq" id="WP_074202607.1">
    <property type="nucleotide sequence ID" value="NZ_FSRO01000001.1"/>
</dbReference>
<accession>A0A1N6J6Q7</accession>
<evidence type="ECO:0000313" key="3">
    <source>
        <dbReference type="Proteomes" id="UP000185062"/>
    </source>
</evidence>
<feature type="domain" description="Retropepsin-like aspartic endopeptidase" evidence="1">
    <location>
        <begin position="33"/>
        <end position="169"/>
    </location>
</feature>
<evidence type="ECO:0000313" key="2">
    <source>
        <dbReference type="EMBL" id="SIO39903.1"/>
    </source>
</evidence>
<reference evidence="2 3" key="1">
    <citation type="submission" date="2016-12" db="EMBL/GenBank/DDBJ databases">
        <authorList>
            <person name="Song W.-J."/>
            <person name="Kurnit D.M."/>
        </authorList>
    </citation>
    <scope>NUCLEOTIDE SEQUENCE [LARGE SCALE GENOMIC DNA]</scope>
    <source>
        <strain evidence="2 3">ATCC 49181</strain>
    </source>
</reference>
<name>A0A1N6J6Q7_9PROT</name>
<dbReference type="AlphaFoldDB" id="A0A1N6J6Q7"/>
<evidence type="ECO:0000259" key="1">
    <source>
        <dbReference type="Pfam" id="PF05618"/>
    </source>
</evidence>
<dbReference type="STRING" id="44575.SAMN05216419_100370"/>